<sequence>MVLDDRDRRALKARAHALKPVVLIGQKGLHASVIDEIRAALEHHELIKIKIPGGREAMTPIIEEILAATDAELVQRIGGVVVLYLKNRLNQT</sequence>
<evidence type="ECO:0000313" key="4">
    <source>
        <dbReference type="EMBL" id="OBS10337.1"/>
    </source>
</evidence>
<dbReference type="SMART" id="SM01103">
    <property type="entry name" value="CRS1_YhbY"/>
    <property type="match status" value="1"/>
</dbReference>
<dbReference type="PANTHER" id="PTHR40065">
    <property type="entry name" value="RNA-BINDING PROTEIN YHBY"/>
    <property type="match status" value="1"/>
</dbReference>
<dbReference type="PANTHER" id="PTHR40065:SF3">
    <property type="entry name" value="RNA-BINDING PROTEIN YHBY"/>
    <property type="match status" value="1"/>
</dbReference>
<dbReference type="OrthoDB" id="9797519at2"/>
<dbReference type="GO" id="GO:0003723">
    <property type="term" value="F:RNA binding"/>
    <property type="evidence" value="ECO:0007669"/>
    <property type="project" value="UniProtKB-UniRule"/>
</dbReference>
<dbReference type="Proteomes" id="UP000029273">
    <property type="component" value="Unassembled WGS sequence"/>
</dbReference>
<dbReference type="EMBL" id="JQSG02000001">
    <property type="protein sequence ID" value="OBS10337.1"/>
    <property type="molecule type" value="Genomic_DNA"/>
</dbReference>
<evidence type="ECO:0000259" key="3">
    <source>
        <dbReference type="PROSITE" id="PS51295"/>
    </source>
</evidence>
<accession>A0A1A6C703</accession>
<dbReference type="PROSITE" id="PS51295">
    <property type="entry name" value="CRM"/>
    <property type="match status" value="1"/>
</dbReference>
<proteinExistence type="predicted"/>
<organism evidence="4 5">
    <name type="scientific">Acidihalobacter prosperus</name>
    <dbReference type="NCBI Taxonomy" id="160660"/>
    <lineage>
        <taxon>Bacteria</taxon>
        <taxon>Pseudomonadati</taxon>
        <taxon>Pseudomonadota</taxon>
        <taxon>Gammaproteobacteria</taxon>
        <taxon>Chromatiales</taxon>
        <taxon>Ectothiorhodospiraceae</taxon>
        <taxon>Acidihalobacter</taxon>
    </lineage>
</organism>
<keyword evidence="1 2" id="KW-0694">RNA-binding</keyword>
<reference evidence="4 5" key="1">
    <citation type="journal article" date="2014" name="Genome Announc.">
        <title>Draft Genome Sequence of the Iron-Oxidizing, Acidophilic, and Halotolerant 'Thiobacillus prosperus' Type Strain DSM 5130.</title>
        <authorList>
            <person name="Ossandon F.J."/>
            <person name="Cardenas J.P."/>
            <person name="Corbett M."/>
            <person name="Quatrini R."/>
            <person name="Holmes D.S."/>
            <person name="Watkin E."/>
        </authorList>
    </citation>
    <scope>NUCLEOTIDE SEQUENCE [LARGE SCALE GENOMIC DNA]</scope>
    <source>
        <strain evidence="4 5">DSM 5130</strain>
    </source>
</reference>
<protein>
    <recommendedName>
        <fullName evidence="3">CRM domain-containing protein</fullName>
    </recommendedName>
</protein>
<dbReference type="InterPro" id="IPR001890">
    <property type="entry name" value="RNA-binding_CRM"/>
</dbReference>
<dbReference type="AlphaFoldDB" id="A0A1A6C703"/>
<dbReference type="SUPFAM" id="SSF75471">
    <property type="entry name" value="YhbY-like"/>
    <property type="match status" value="1"/>
</dbReference>
<evidence type="ECO:0000256" key="1">
    <source>
        <dbReference type="ARBA" id="ARBA00022884"/>
    </source>
</evidence>
<feature type="domain" description="CRM" evidence="3">
    <location>
        <begin position="1"/>
        <end position="92"/>
    </location>
</feature>
<gene>
    <name evidence="4" type="ORF">Thpro_020053</name>
</gene>
<dbReference type="Gene3D" id="3.30.110.60">
    <property type="entry name" value="YhbY-like"/>
    <property type="match status" value="1"/>
</dbReference>
<dbReference type="Pfam" id="PF01985">
    <property type="entry name" value="CRS1_YhbY"/>
    <property type="match status" value="1"/>
</dbReference>
<dbReference type="RefSeq" id="WP_038087685.1">
    <property type="nucleotide sequence ID" value="NZ_JQSG02000001.1"/>
</dbReference>
<name>A0A1A6C703_9GAMM</name>
<evidence type="ECO:0000313" key="5">
    <source>
        <dbReference type="Proteomes" id="UP000029273"/>
    </source>
</evidence>
<dbReference type="InterPro" id="IPR051925">
    <property type="entry name" value="RNA-binding_domain"/>
</dbReference>
<comment type="caution">
    <text evidence="4">The sequence shown here is derived from an EMBL/GenBank/DDBJ whole genome shotgun (WGS) entry which is preliminary data.</text>
</comment>
<evidence type="ECO:0000256" key="2">
    <source>
        <dbReference type="PROSITE-ProRule" id="PRU00626"/>
    </source>
</evidence>
<dbReference type="InterPro" id="IPR035920">
    <property type="entry name" value="YhbY-like_sf"/>
</dbReference>
<keyword evidence="5" id="KW-1185">Reference proteome</keyword>